<dbReference type="EMBL" id="CAJJDN010000268">
    <property type="protein sequence ID" value="CAD8130184.1"/>
    <property type="molecule type" value="Genomic_DNA"/>
</dbReference>
<protein>
    <submittedName>
        <fullName evidence="1">Uncharacterized protein</fullName>
    </submittedName>
</protein>
<proteinExistence type="predicted"/>
<reference evidence="1" key="1">
    <citation type="submission" date="2021-01" db="EMBL/GenBank/DDBJ databases">
        <authorList>
            <consortium name="Genoscope - CEA"/>
            <person name="William W."/>
        </authorList>
    </citation>
    <scope>NUCLEOTIDE SEQUENCE</scope>
</reference>
<keyword evidence="2" id="KW-1185">Reference proteome</keyword>
<dbReference type="Proteomes" id="UP000692954">
    <property type="component" value="Unassembled WGS sequence"/>
</dbReference>
<comment type="caution">
    <text evidence="1">The sequence shown here is derived from an EMBL/GenBank/DDBJ whole genome shotgun (WGS) entry which is preliminary data.</text>
</comment>
<evidence type="ECO:0000313" key="2">
    <source>
        <dbReference type="Proteomes" id="UP000692954"/>
    </source>
</evidence>
<evidence type="ECO:0000313" key="1">
    <source>
        <dbReference type="EMBL" id="CAD8130184.1"/>
    </source>
</evidence>
<dbReference type="AlphaFoldDB" id="A0A8S1RUN5"/>
<sequence>MFEFQTGISDMTQQLLQQSPLYNLKLSSILVQISSDVVNLIKPHIPKLFKLFEQTIESLKKTDNTTMSYYFFFFDSTSNVTELEEFQIMILKISLQNNSYQQQLSQGQAIQSSNAR</sequence>
<accession>A0A8S1RUN5</accession>
<organism evidence="1 2">
    <name type="scientific">Paramecium sonneborni</name>
    <dbReference type="NCBI Taxonomy" id="65129"/>
    <lineage>
        <taxon>Eukaryota</taxon>
        <taxon>Sar</taxon>
        <taxon>Alveolata</taxon>
        <taxon>Ciliophora</taxon>
        <taxon>Intramacronucleata</taxon>
        <taxon>Oligohymenophorea</taxon>
        <taxon>Peniculida</taxon>
        <taxon>Parameciidae</taxon>
        <taxon>Paramecium</taxon>
    </lineage>
</organism>
<name>A0A8S1RUN5_9CILI</name>
<gene>
    <name evidence="1" type="ORF">PSON_ATCC_30995.1.T2680010</name>
</gene>